<dbReference type="PANTHER" id="PTHR23414">
    <property type="entry name" value="ADRENOMEDULLIN, ADM"/>
    <property type="match status" value="1"/>
</dbReference>
<dbReference type="OrthoDB" id="8771893at2759"/>
<organism evidence="13 14">
    <name type="scientific">Pogona vitticeps</name>
    <name type="common">central bearded dragon</name>
    <dbReference type="NCBI Taxonomy" id="103695"/>
    <lineage>
        <taxon>Eukaryota</taxon>
        <taxon>Metazoa</taxon>
        <taxon>Chordata</taxon>
        <taxon>Craniata</taxon>
        <taxon>Vertebrata</taxon>
        <taxon>Euteleostomi</taxon>
        <taxon>Lepidosauria</taxon>
        <taxon>Squamata</taxon>
        <taxon>Bifurcata</taxon>
        <taxon>Unidentata</taxon>
        <taxon>Episquamata</taxon>
        <taxon>Toxicofera</taxon>
        <taxon>Iguania</taxon>
        <taxon>Acrodonta</taxon>
        <taxon>Agamidae</taxon>
        <taxon>Amphibolurinae</taxon>
        <taxon>Pogona</taxon>
    </lineage>
</organism>
<comment type="function">
    <text evidence="10">ADM function is mediated by the CALCRL-RAMP2 and CALCRL-RAMP3 receptor complexes with ADM showing the highest potency for the CALCRL-RAMP2 complex.</text>
</comment>
<keyword evidence="6 12" id="KW-0732">Signal</keyword>
<evidence type="ECO:0000256" key="1">
    <source>
        <dbReference type="ARBA" id="ARBA00004613"/>
    </source>
</evidence>
<sequence length="204" mass="22206">MKVLSLALLYLGSVSFLGVEAAKLDLASDFKRKWTQWEQRRARRDLAFAAATLTAAGAADASLLSLIRTQDVKGEPGMSQPSSPEERHIRVKRYRQNTNTFSLRLGCRLGTCNTQNLAHMIYHLTDKDKDSTPPANKLSAHGYGRRRRRSLADGRAPVVSGGSGSGDARTLSRLLRSLKAAAADSSSVPAQPRRVRSSAPFASQ</sequence>
<evidence type="ECO:0000256" key="10">
    <source>
        <dbReference type="ARBA" id="ARBA00049577"/>
    </source>
</evidence>
<evidence type="ECO:0000313" key="13">
    <source>
        <dbReference type="Proteomes" id="UP001652642"/>
    </source>
</evidence>
<dbReference type="InterPro" id="IPR021116">
    <property type="entry name" value="Calcitonin/adrenomedullin"/>
</dbReference>
<accession>A0A6J0TF02</accession>
<reference evidence="13" key="1">
    <citation type="submission" date="2025-05" db="UniProtKB">
        <authorList>
            <consortium name="RefSeq"/>
        </authorList>
    </citation>
    <scope>NUCLEOTIDE SEQUENCE [LARGE SCALE GENOMIC DNA]</scope>
</reference>
<dbReference type="RefSeq" id="XP_020645600.2">
    <property type="nucleotide sequence ID" value="XM_020789941.2"/>
</dbReference>
<proteinExistence type="inferred from homology"/>
<comment type="subcellular location">
    <subcellularLocation>
        <location evidence="1">Secreted</location>
    </subcellularLocation>
</comment>
<evidence type="ECO:0000256" key="6">
    <source>
        <dbReference type="ARBA" id="ARBA00022729"/>
    </source>
</evidence>
<name>A0A6J0TF02_9SAUR</name>
<dbReference type="GO" id="GO:0031700">
    <property type="term" value="F:adrenomedullin receptor binding"/>
    <property type="evidence" value="ECO:0007669"/>
    <property type="project" value="TreeGrafter"/>
</dbReference>
<dbReference type="PRINTS" id="PR00801">
    <property type="entry name" value="ADRENOMEDULN"/>
</dbReference>
<dbReference type="GO" id="GO:0007189">
    <property type="term" value="P:adenylate cyclase-activating G protein-coupled receptor signaling pathway"/>
    <property type="evidence" value="ECO:0007669"/>
    <property type="project" value="TreeGrafter"/>
</dbReference>
<dbReference type="Proteomes" id="UP001652642">
    <property type="component" value="Chromosome 1"/>
</dbReference>
<evidence type="ECO:0000256" key="9">
    <source>
        <dbReference type="ARBA" id="ARBA00023472"/>
    </source>
</evidence>
<feature type="signal peptide" evidence="12">
    <location>
        <begin position="1"/>
        <end position="21"/>
    </location>
</feature>
<feature type="compositionally biased region" description="Low complexity" evidence="11">
    <location>
        <begin position="168"/>
        <end position="187"/>
    </location>
</feature>
<reference evidence="14" key="2">
    <citation type="submission" date="2025-08" db="UniProtKB">
        <authorList>
            <consortium name="RefSeq"/>
        </authorList>
    </citation>
    <scope>IDENTIFICATION</scope>
</reference>
<evidence type="ECO:0000256" key="3">
    <source>
        <dbReference type="ARBA" id="ARBA00022525"/>
    </source>
</evidence>
<evidence type="ECO:0000256" key="11">
    <source>
        <dbReference type="SAM" id="MobiDB-lite"/>
    </source>
</evidence>
<dbReference type="KEGG" id="pvt:110077164"/>
<gene>
    <name evidence="14" type="primary">ADM</name>
</gene>
<feature type="region of interest" description="Disordered" evidence="11">
    <location>
        <begin position="126"/>
        <end position="204"/>
    </location>
</feature>
<feature type="chain" id="PRO_5046138468" description="Pro-adrenomedullin" evidence="12">
    <location>
        <begin position="22"/>
        <end position="204"/>
    </location>
</feature>
<keyword evidence="8" id="KW-1015">Disulfide bond</keyword>
<dbReference type="Pfam" id="PF00214">
    <property type="entry name" value="Calc_CGRP_IAPP"/>
    <property type="match status" value="1"/>
</dbReference>
<dbReference type="GeneID" id="110077164"/>
<evidence type="ECO:0000256" key="4">
    <source>
        <dbReference type="ARBA" id="ARBA00022685"/>
    </source>
</evidence>
<dbReference type="GO" id="GO:0005179">
    <property type="term" value="F:hormone activity"/>
    <property type="evidence" value="ECO:0007669"/>
    <property type="project" value="UniProtKB-KW"/>
</dbReference>
<evidence type="ECO:0000256" key="2">
    <source>
        <dbReference type="ARBA" id="ARBA00010575"/>
    </source>
</evidence>
<keyword evidence="4" id="KW-0165">Cleavage on pair of basic residues</keyword>
<dbReference type="CTD" id="133"/>
<protein>
    <recommendedName>
        <fullName evidence="9">Pro-adrenomedullin</fullName>
    </recommendedName>
</protein>
<keyword evidence="3" id="KW-0964">Secreted</keyword>
<dbReference type="AlphaFoldDB" id="A0A6J0TF02"/>
<keyword evidence="7" id="KW-0027">Amidation</keyword>
<evidence type="ECO:0000256" key="7">
    <source>
        <dbReference type="ARBA" id="ARBA00022815"/>
    </source>
</evidence>
<dbReference type="PANTHER" id="PTHR23414:SF3">
    <property type="entry name" value="PRO-ADRENOMEDULLIN"/>
    <property type="match status" value="1"/>
</dbReference>
<evidence type="ECO:0000256" key="8">
    <source>
        <dbReference type="ARBA" id="ARBA00023157"/>
    </source>
</evidence>
<evidence type="ECO:0000256" key="5">
    <source>
        <dbReference type="ARBA" id="ARBA00022702"/>
    </source>
</evidence>
<evidence type="ECO:0000313" key="14">
    <source>
        <dbReference type="RefSeq" id="XP_020645600.2"/>
    </source>
</evidence>
<dbReference type="InterPro" id="IPR051665">
    <property type="entry name" value="Adrenomedullin-reg_peptide"/>
</dbReference>
<dbReference type="GO" id="GO:0003073">
    <property type="term" value="P:regulation of systemic arterial blood pressure"/>
    <property type="evidence" value="ECO:0007669"/>
    <property type="project" value="TreeGrafter"/>
</dbReference>
<dbReference type="GO" id="GO:0010460">
    <property type="term" value="P:positive regulation of heart rate"/>
    <property type="evidence" value="ECO:0007669"/>
    <property type="project" value="TreeGrafter"/>
</dbReference>
<keyword evidence="5" id="KW-0372">Hormone</keyword>
<dbReference type="InParanoid" id="A0A6J0TF02"/>
<evidence type="ECO:0000256" key="12">
    <source>
        <dbReference type="SAM" id="SignalP"/>
    </source>
</evidence>
<comment type="similarity">
    <text evidence="2">Belongs to the adrenomedullin family.</text>
</comment>
<dbReference type="GO" id="GO:1990410">
    <property type="term" value="P:adrenomedullin receptor signaling pathway"/>
    <property type="evidence" value="ECO:0007669"/>
    <property type="project" value="TreeGrafter"/>
</dbReference>
<keyword evidence="13" id="KW-1185">Reference proteome</keyword>
<dbReference type="InterPro" id="IPR001710">
    <property type="entry name" value="Pro-ADM"/>
</dbReference>
<dbReference type="GO" id="GO:0005615">
    <property type="term" value="C:extracellular space"/>
    <property type="evidence" value="ECO:0007669"/>
    <property type="project" value="TreeGrafter"/>
</dbReference>